<proteinExistence type="predicted"/>
<sequence>MLDLSVAFDTIDQKTLLNCLEQQFGFAATFPSNPPMEQPKTKHLIELKSASKISSRG</sequence>
<keyword evidence="3" id="KW-1185">Reference proteome</keyword>
<name>A0A9D4R7H8_DREPO</name>
<reference evidence="2" key="2">
    <citation type="submission" date="2020-11" db="EMBL/GenBank/DDBJ databases">
        <authorList>
            <person name="McCartney M.A."/>
            <person name="Auch B."/>
            <person name="Kono T."/>
            <person name="Mallez S."/>
            <person name="Becker A."/>
            <person name="Gohl D.M."/>
            <person name="Silverstein K.A.T."/>
            <person name="Koren S."/>
            <person name="Bechman K.B."/>
            <person name="Herman A."/>
            <person name="Abrahante J.E."/>
            <person name="Garbe J."/>
        </authorList>
    </citation>
    <scope>NUCLEOTIDE SEQUENCE</scope>
    <source>
        <strain evidence="2">Duluth1</strain>
        <tissue evidence="2">Whole animal</tissue>
    </source>
</reference>
<evidence type="ECO:0000313" key="3">
    <source>
        <dbReference type="Proteomes" id="UP000828390"/>
    </source>
</evidence>
<comment type="caution">
    <text evidence="2">The sequence shown here is derived from an EMBL/GenBank/DDBJ whole genome shotgun (WGS) entry which is preliminary data.</text>
</comment>
<evidence type="ECO:0000256" key="1">
    <source>
        <dbReference type="SAM" id="MobiDB-lite"/>
    </source>
</evidence>
<reference evidence="2" key="1">
    <citation type="journal article" date="2019" name="bioRxiv">
        <title>The Genome of the Zebra Mussel, Dreissena polymorpha: A Resource for Invasive Species Research.</title>
        <authorList>
            <person name="McCartney M.A."/>
            <person name="Auch B."/>
            <person name="Kono T."/>
            <person name="Mallez S."/>
            <person name="Zhang Y."/>
            <person name="Obille A."/>
            <person name="Becker A."/>
            <person name="Abrahante J.E."/>
            <person name="Garbe J."/>
            <person name="Badalamenti J.P."/>
            <person name="Herman A."/>
            <person name="Mangelson H."/>
            <person name="Liachko I."/>
            <person name="Sullivan S."/>
            <person name="Sone E.D."/>
            <person name="Koren S."/>
            <person name="Silverstein K.A.T."/>
            <person name="Beckman K.B."/>
            <person name="Gohl D.M."/>
        </authorList>
    </citation>
    <scope>NUCLEOTIDE SEQUENCE</scope>
    <source>
        <strain evidence="2">Duluth1</strain>
        <tissue evidence="2">Whole animal</tissue>
    </source>
</reference>
<feature type="region of interest" description="Disordered" evidence="1">
    <location>
        <begin position="31"/>
        <end position="57"/>
    </location>
</feature>
<gene>
    <name evidence="2" type="ORF">DPMN_100494</name>
</gene>
<protein>
    <submittedName>
        <fullName evidence="2">Uncharacterized protein</fullName>
    </submittedName>
</protein>
<dbReference type="AlphaFoldDB" id="A0A9D4R7H8"/>
<dbReference type="Proteomes" id="UP000828390">
    <property type="component" value="Unassembled WGS sequence"/>
</dbReference>
<accession>A0A9D4R7H8</accession>
<evidence type="ECO:0000313" key="2">
    <source>
        <dbReference type="EMBL" id="KAH3857879.1"/>
    </source>
</evidence>
<dbReference type="EMBL" id="JAIWYP010000003">
    <property type="protein sequence ID" value="KAH3857879.1"/>
    <property type="molecule type" value="Genomic_DNA"/>
</dbReference>
<organism evidence="2 3">
    <name type="scientific">Dreissena polymorpha</name>
    <name type="common">Zebra mussel</name>
    <name type="synonym">Mytilus polymorpha</name>
    <dbReference type="NCBI Taxonomy" id="45954"/>
    <lineage>
        <taxon>Eukaryota</taxon>
        <taxon>Metazoa</taxon>
        <taxon>Spiralia</taxon>
        <taxon>Lophotrochozoa</taxon>
        <taxon>Mollusca</taxon>
        <taxon>Bivalvia</taxon>
        <taxon>Autobranchia</taxon>
        <taxon>Heteroconchia</taxon>
        <taxon>Euheterodonta</taxon>
        <taxon>Imparidentia</taxon>
        <taxon>Neoheterodontei</taxon>
        <taxon>Myida</taxon>
        <taxon>Dreissenoidea</taxon>
        <taxon>Dreissenidae</taxon>
        <taxon>Dreissena</taxon>
    </lineage>
</organism>